<dbReference type="PANTHER" id="PTHR40070:SF1">
    <property type="entry name" value="UPF0478 PROTEIN YTXG"/>
    <property type="match status" value="1"/>
</dbReference>
<evidence type="ECO:0000313" key="2">
    <source>
        <dbReference type="EMBL" id="RKD75634.1"/>
    </source>
</evidence>
<feature type="transmembrane region" description="Helical" evidence="1">
    <location>
        <begin position="6"/>
        <end position="26"/>
    </location>
</feature>
<keyword evidence="1" id="KW-0812">Transmembrane</keyword>
<dbReference type="InterPro" id="IPR009293">
    <property type="entry name" value="UPF0478"/>
</dbReference>
<dbReference type="RefSeq" id="WP_120192498.1">
    <property type="nucleotide sequence ID" value="NZ_RAPK01000007.1"/>
</dbReference>
<organism evidence="2 3">
    <name type="scientific">Sinobaca qinghaiensis</name>
    <dbReference type="NCBI Taxonomy" id="342944"/>
    <lineage>
        <taxon>Bacteria</taxon>
        <taxon>Bacillati</taxon>
        <taxon>Bacillota</taxon>
        <taxon>Bacilli</taxon>
        <taxon>Bacillales</taxon>
        <taxon>Sporolactobacillaceae</taxon>
        <taxon>Sinobaca</taxon>
    </lineage>
</organism>
<keyword evidence="1" id="KW-1133">Transmembrane helix</keyword>
<keyword evidence="1" id="KW-0472">Membrane</keyword>
<comment type="caution">
    <text evidence="2">The sequence shown here is derived from an EMBL/GenBank/DDBJ whole genome shotgun (WGS) entry which is preliminary data.</text>
</comment>
<name>A0A419V6L6_9BACL</name>
<dbReference type="AlphaFoldDB" id="A0A419V6L6"/>
<evidence type="ECO:0000313" key="3">
    <source>
        <dbReference type="Proteomes" id="UP000285120"/>
    </source>
</evidence>
<dbReference type="PANTHER" id="PTHR40070">
    <property type="entry name" value="UPF0478 PROTEIN YTXG"/>
    <property type="match status" value="1"/>
</dbReference>
<dbReference type="EMBL" id="RAPK01000007">
    <property type="protein sequence ID" value="RKD75634.1"/>
    <property type="molecule type" value="Genomic_DNA"/>
</dbReference>
<dbReference type="Pfam" id="PF06103">
    <property type="entry name" value="DUF948"/>
    <property type="match status" value="1"/>
</dbReference>
<keyword evidence="3" id="KW-1185">Reference proteome</keyword>
<accession>A0A419V6L6</accession>
<reference evidence="2 3" key="1">
    <citation type="submission" date="2018-09" db="EMBL/GenBank/DDBJ databases">
        <title>Genomic Encyclopedia of Archaeal and Bacterial Type Strains, Phase II (KMG-II): from individual species to whole genera.</title>
        <authorList>
            <person name="Goeker M."/>
        </authorList>
    </citation>
    <scope>NUCLEOTIDE SEQUENCE [LARGE SCALE GENOMIC DNA]</scope>
    <source>
        <strain evidence="2 3">DSM 17008</strain>
    </source>
</reference>
<proteinExistence type="predicted"/>
<sequence length="150" mass="16043">MDLIGIGVLVFGIAFAILVIFLIIVLRNLTSVLGNVDKTVEKLPSQLDDVMKNTESILNSSNTTLDDLNEKIGALSPLFYIIGDAGEATRKVSSSLVDVTASMKKNTTEGNETTKQKDLGGVYGAAALGYYLFQKRKALKEGTQQGNASV</sequence>
<gene>
    <name evidence="2" type="ORF">ATL39_1335</name>
</gene>
<dbReference type="OrthoDB" id="2437843at2"/>
<evidence type="ECO:0000256" key="1">
    <source>
        <dbReference type="SAM" id="Phobius"/>
    </source>
</evidence>
<protein>
    <submittedName>
        <fullName evidence="2">Uncharacterized protein YoxC</fullName>
    </submittedName>
</protein>
<dbReference type="Proteomes" id="UP000285120">
    <property type="component" value="Unassembled WGS sequence"/>
</dbReference>